<dbReference type="Gene3D" id="1.10.760.10">
    <property type="entry name" value="Cytochrome c-like domain"/>
    <property type="match status" value="2"/>
</dbReference>
<dbReference type="GO" id="GO:0020037">
    <property type="term" value="F:heme binding"/>
    <property type="evidence" value="ECO:0007669"/>
    <property type="project" value="InterPro"/>
</dbReference>
<dbReference type="Proteomes" id="UP000277191">
    <property type="component" value="Chromosome 2"/>
</dbReference>
<evidence type="ECO:0000256" key="7">
    <source>
        <dbReference type="ARBA" id="ARBA00023004"/>
    </source>
</evidence>
<dbReference type="PANTHER" id="PTHR30600">
    <property type="entry name" value="CYTOCHROME C PEROXIDASE-RELATED"/>
    <property type="match status" value="1"/>
</dbReference>
<comment type="cofactor">
    <cofactor evidence="8">
        <name>heme</name>
        <dbReference type="ChEBI" id="CHEBI:30413"/>
    </cofactor>
    <text evidence="8">Binds 2 heme groups.</text>
</comment>
<dbReference type="GO" id="GO:0009055">
    <property type="term" value="F:electron transfer activity"/>
    <property type="evidence" value="ECO:0007669"/>
    <property type="project" value="InterPro"/>
</dbReference>
<evidence type="ECO:0000256" key="4">
    <source>
        <dbReference type="ARBA" id="ARBA00022729"/>
    </source>
</evidence>
<evidence type="ECO:0000256" key="1">
    <source>
        <dbReference type="ARBA" id="ARBA00004418"/>
    </source>
</evidence>
<evidence type="ECO:0000313" key="12">
    <source>
        <dbReference type="Proteomes" id="UP000277191"/>
    </source>
</evidence>
<evidence type="ECO:0000256" key="6">
    <source>
        <dbReference type="ARBA" id="ARBA00023002"/>
    </source>
</evidence>
<keyword evidence="5" id="KW-0574">Periplasm</keyword>
<dbReference type="PIRSF" id="PIRSF000294">
    <property type="entry name" value="Cytochrome-c_peroxidase"/>
    <property type="match status" value="1"/>
</dbReference>
<dbReference type="PROSITE" id="PS51007">
    <property type="entry name" value="CYTC"/>
    <property type="match status" value="1"/>
</dbReference>
<keyword evidence="11" id="KW-0575">Peroxidase</keyword>
<feature type="binding site" description="covalent" evidence="8">
    <location>
        <position position="107"/>
    </location>
    <ligand>
        <name>heme c</name>
        <dbReference type="ChEBI" id="CHEBI:61717"/>
        <label>1</label>
    </ligand>
</feature>
<protein>
    <submittedName>
        <fullName evidence="11">Cytochrome-c peroxidase</fullName>
    </submittedName>
</protein>
<sequence length="432" mass="47088">MRSRDAARRVRRPSRTHYGLAAASMIGALLVWTAWPGHRADAMAETADAPDHWRADERAQLESMRLPANVVVKVEPSNRVATSAQAARLGKRLFSDPRFSRNGAIACASCHTPDRQFEDGRPLAIGLGIGVRRTMPVVGTTDAPWLFWDGRKDSLWSQAIGPIEDHNEHGGTRLRAAHVLAEHYRDAYEPLFGPLPDLSALPRDGGPLGTDAEQAVWQGLDERTRADVSRVFANLGKAIAAYEATLQYGPSRFDTYVDGVRTGDPVKLAALTPTEKAGLRLFVNKGQCMTCHTGPMLSDRQFHNIGVPPRSGTAADPGRAAAVAKVLHDEFNCMGPFSDAKPEQCEELQFISTDDPHMLGAFKTPSLRNVALRPPYMHAGQFASLDAVMRHYADAPAAAIGHSELKRIALSDEEQRQLVALLGAFSGPIVER</sequence>
<feature type="binding site" description="axial binding residue" evidence="9">
    <location>
        <position position="292"/>
    </location>
    <ligand>
        <name>heme c</name>
        <dbReference type="ChEBI" id="CHEBI:61717"/>
        <label>2</label>
    </ligand>
    <ligandPart>
        <name>Fe</name>
        <dbReference type="ChEBI" id="CHEBI:18248"/>
    </ligandPart>
</feature>
<comment type="PTM">
    <text evidence="8">Binds 2 heme groups per subunit.</text>
</comment>
<keyword evidence="2 8" id="KW-0349">Heme</keyword>
<evidence type="ECO:0000256" key="2">
    <source>
        <dbReference type="ARBA" id="ARBA00022617"/>
    </source>
</evidence>
<dbReference type="InterPro" id="IPR051395">
    <property type="entry name" value="Cytochrome_c_Peroxidase/MauG"/>
</dbReference>
<dbReference type="GO" id="GO:0046872">
    <property type="term" value="F:metal ion binding"/>
    <property type="evidence" value="ECO:0007669"/>
    <property type="project" value="UniProtKB-KW"/>
</dbReference>
<comment type="subcellular location">
    <subcellularLocation>
        <location evidence="1">Periplasm</location>
    </subcellularLocation>
</comment>
<proteinExistence type="predicted"/>
<dbReference type="InterPro" id="IPR009056">
    <property type="entry name" value="Cyt_c-like_dom"/>
</dbReference>
<keyword evidence="3 9" id="KW-0479">Metal-binding</keyword>
<reference evidence="11 12" key="1">
    <citation type="submission" date="2018-12" db="EMBL/GenBank/DDBJ databases">
        <title>Cadmium resistance mechanism in endophytic bacteria Burkholderia cenocepacia YG-3.</title>
        <authorList>
            <person name="Zhang X."/>
            <person name="Wang X."/>
            <person name="Zhu Y."/>
        </authorList>
    </citation>
    <scope>NUCLEOTIDE SEQUENCE [LARGE SCALE GENOMIC DNA]</scope>
    <source>
        <strain evidence="11 12">YG-3</strain>
    </source>
</reference>
<keyword evidence="6" id="KW-0560">Oxidoreductase</keyword>
<dbReference type="PANTHER" id="PTHR30600:SF10">
    <property type="entry name" value="BLL6722 PROTEIN"/>
    <property type="match status" value="1"/>
</dbReference>
<evidence type="ECO:0000256" key="3">
    <source>
        <dbReference type="ARBA" id="ARBA00022723"/>
    </source>
</evidence>
<dbReference type="InterPro" id="IPR036909">
    <property type="entry name" value="Cyt_c-like_dom_sf"/>
</dbReference>
<dbReference type="GO" id="GO:0004130">
    <property type="term" value="F:cytochrome-c peroxidase activity"/>
    <property type="evidence" value="ECO:0007669"/>
    <property type="project" value="TreeGrafter"/>
</dbReference>
<dbReference type="InterPro" id="IPR004852">
    <property type="entry name" value="Di-haem_cyt_c_peroxidsae"/>
</dbReference>
<name>A0A3Q9F5E2_9BURK</name>
<organism evidence="11 12">
    <name type="scientific">Burkholderia cenocepacia</name>
    <dbReference type="NCBI Taxonomy" id="95486"/>
    <lineage>
        <taxon>Bacteria</taxon>
        <taxon>Pseudomonadati</taxon>
        <taxon>Pseudomonadota</taxon>
        <taxon>Betaproteobacteria</taxon>
        <taxon>Burkholderiales</taxon>
        <taxon>Burkholderiaceae</taxon>
        <taxon>Burkholderia</taxon>
        <taxon>Burkholderia cepacia complex</taxon>
    </lineage>
</organism>
<accession>A0A3Q9F5E2</accession>
<keyword evidence="4" id="KW-0732">Signal</keyword>
<evidence type="ECO:0000256" key="9">
    <source>
        <dbReference type="PIRSR" id="PIRSR000294-2"/>
    </source>
</evidence>
<feature type="binding site" description="covalent" evidence="8">
    <location>
        <position position="110"/>
    </location>
    <ligand>
        <name>heme c</name>
        <dbReference type="ChEBI" id="CHEBI:61717"/>
        <label>1</label>
    </ligand>
</feature>
<dbReference type="AlphaFoldDB" id="A0A3Q9F5E2"/>
<evidence type="ECO:0000259" key="10">
    <source>
        <dbReference type="PROSITE" id="PS51007"/>
    </source>
</evidence>
<feature type="binding site" description="covalent" evidence="8">
    <location>
        <position position="288"/>
    </location>
    <ligand>
        <name>heme c</name>
        <dbReference type="ChEBI" id="CHEBI:61717"/>
        <label>2</label>
    </ligand>
</feature>
<keyword evidence="7 9" id="KW-0408">Iron</keyword>
<evidence type="ECO:0000256" key="5">
    <source>
        <dbReference type="ARBA" id="ARBA00022764"/>
    </source>
</evidence>
<feature type="domain" description="Cytochrome c" evidence="10">
    <location>
        <begin position="273"/>
        <end position="426"/>
    </location>
</feature>
<dbReference type="Pfam" id="PF03150">
    <property type="entry name" value="CCP_MauG"/>
    <property type="match status" value="1"/>
</dbReference>
<dbReference type="SUPFAM" id="SSF46626">
    <property type="entry name" value="Cytochrome c"/>
    <property type="match status" value="2"/>
</dbReference>
<dbReference type="InterPro" id="IPR026259">
    <property type="entry name" value="MauG/Cytc_peroxidase"/>
</dbReference>
<dbReference type="EMBL" id="CP034546">
    <property type="protein sequence ID" value="AZQ53006.1"/>
    <property type="molecule type" value="Genomic_DNA"/>
</dbReference>
<feature type="binding site" description="covalent" evidence="8">
    <location>
        <position position="291"/>
    </location>
    <ligand>
        <name>heme c</name>
        <dbReference type="ChEBI" id="CHEBI:61717"/>
        <label>2</label>
    </ligand>
</feature>
<evidence type="ECO:0000256" key="8">
    <source>
        <dbReference type="PIRSR" id="PIRSR000294-1"/>
    </source>
</evidence>
<feature type="binding site" description="axial binding residue" evidence="9">
    <location>
        <position position="111"/>
    </location>
    <ligand>
        <name>heme c</name>
        <dbReference type="ChEBI" id="CHEBI:61717"/>
        <label>1</label>
    </ligand>
    <ligandPart>
        <name>Fe</name>
        <dbReference type="ChEBI" id="CHEBI:18248"/>
    </ligandPart>
</feature>
<dbReference type="GO" id="GO:0042597">
    <property type="term" value="C:periplasmic space"/>
    <property type="evidence" value="ECO:0007669"/>
    <property type="project" value="UniProtKB-SubCell"/>
</dbReference>
<gene>
    <name evidence="11" type="ORF">D5R55_18575</name>
</gene>
<evidence type="ECO:0000313" key="11">
    <source>
        <dbReference type="EMBL" id="AZQ53006.1"/>
    </source>
</evidence>